<dbReference type="Gene3D" id="1.10.260.50">
    <property type="match status" value="1"/>
</dbReference>
<evidence type="ECO:0000256" key="7">
    <source>
        <dbReference type="ARBA" id="ARBA00023004"/>
    </source>
</evidence>
<dbReference type="Gene3D" id="3.40.640.10">
    <property type="entry name" value="Type I PLP-dependent aspartate aminotransferase-like (Major domain)"/>
    <property type="match status" value="1"/>
</dbReference>
<keyword evidence="13" id="KW-1185">Reference proteome</keyword>
<dbReference type="Pfam" id="PF00266">
    <property type="entry name" value="Aminotran_5"/>
    <property type="match status" value="1"/>
</dbReference>
<dbReference type="GO" id="GO:0051536">
    <property type="term" value="F:iron-sulfur cluster binding"/>
    <property type="evidence" value="ECO:0007669"/>
    <property type="project" value="UniProtKB-KW"/>
</dbReference>
<dbReference type="Proteomes" id="UP000215214">
    <property type="component" value="Chromosome TJEJU"/>
</dbReference>
<dbReference type="Gene3D" id="3.90.1150.10">
    <property type="entry name" value="Aspartate Aminotransferase, domain 1"/>
    <property type="match status" value="1"/>
</dbReference>
<dbReference type="OrthoDB" id="9808002at2"/>
<comment type="catalytic activity">
    <reaction evidence="9">
        <text>(sulfur carrier)-H + L-cysteine = (sulfur carrier)-SH + L-alanine</text>
        <dbReference type="Rhea" id="RHEA:43892"/>
        <dbReference type="Rhea" id="RHEA-COMP:14737"/>
        <dbReference type="Rhea" id="RHEA-COMP:14739"/>
        <dbReference type="ChEBI" id="CHEBI:29917"/>
        <dbReference type="ChEBI" id="CHEBI:35235"/>
        <dbReference type="ChEBI" id="CHEBI:57972"/>
        <dbReference type="ChEBI" id="CHEBI:64428"/>
        <dbReference type="EC" id="2.8.1.7"/>
    </reaction>
</comment>
<accession>A0A238U811</accession>
<dbReference type="InterPro" id="IPR015424">
    <property type="entry name" value="PyrdxlP-dep_Trfase"/>
</dbReference>
<gene>
    <name evidence="12" type="primary">iscS</name>
    <name evidence="12" type="ORF">TJEJU_1501</name>
</gene>
<dbReference type="InterPro" id="IPR015422">
    <property type="entry name" value="PyrdxlP-dep_Trfase_small"/>
</dbReference>
<keyword evidence="7" id="KW-0408">Iron</keyword>
<keyword evidence="5" id="KW-0479">Metal-binding</keyword>
<comment type="cofactor">
    <cofactor evidence="1 10">
        <name>pyridoxal 5'-phosphate</name>
        <dbReference type="ChEBI" id="CHEBI:597326"/>
    </cofactor>
</comment>
<keyword evidence="4 12" id="KW-0808">Transferase</keyword>
<dbReference type="EC" id="2.8.1.7" evidence="3"/>
<dbReference type="PANTHER" id="PTHR11601">
    <property type="entry name" value="CYSTEINE DESULFURYLASE FAMILY MEMBER"/>
    <property type="match status" value="1"/>
</dbReference>
<keyword evidence="6" id="KW-0663">Pyridoxal phosphate</keyword>
<evidence type="ECO:0000256" key="8">
    <source>
        <dbReference type="ARBA" id="ARBA00023014"/>
    </source>
</evidence>
<feature type="domain" description="Aminotransferase class V" evidence="11">
    <location>
        <begin position="4"/>
        <end position="367"/>
    </location>
</feature>
<evidence type="ECO:0000256" key="3">
    <source>
        <dbReference type="ARBA" id="ARBA00012239"/>
    </source>
</evidence>
<evidence type="ECO:0000256" key="1">
    <source>
        <dbReference type="ARBA" id="ARBA00001933"/>
    </source>
</evidence>
<organism evidence="12 13">
    <name type="scientific">Tenacibaculum jejuense</name>
    <dbReference type="NCBI Taxonomy" id="584609"/>
    <lineage>
        <taxon>Bacteria</taxon>
        <taxon>Pseudomonadati</taxon>
        <taxon>Bacteroidota</taxon>
        <taxon>Flavobacteriia</taxon>
        <taxon>Flavobacteriales</taxon>
        <taxon>Flavobacteriaceae</taxon>
        <taxon>Tenacibaculum</taxon>
    </lineage>
</organism>
<dbReference type="KEGG" id="tje:TJEJU_1501"/>
<dbReference type="PANTHER" id="PTHR11601:SF34">
    <property type="entry name" value="CYSTEINE DESULFURASE"/>
    <property type="match status" value="1"/>
</dbReference>
<dbReference type="InterPro" id="IPR000192">
    <property type="entry name" value="Aminotrans_V_dom"/>
</dbReference>
<dbReference type="InterPro" id="IPR020578">
    <property type="entry name" value="Aminotrans_V_PyrdxlP_BS"/>
</dbReference>
<evidence type="ECO:0000313" key="13">
    <source>
        <dbReference type="Proteomes" id="UP000215214"/>
    </source>
</evidence>
<evidence type="ECO:0000256" key="6">
    <source>
        <dbReference type="ARBA" id="ARBA00022898"/>
    </source>
</evidence>
<dbReference type="AlphaFoldDB" id="A0A238U811"/>
<dbReference type="InterPro" id="IPR015421">
    <property type="entry name" value="PyrdxlP-dep_Trfase_major"/>
</dbReference>
<sequence>MKKVYFDNAATTPILKEVVDVMAKSMIENYGNPSSIHEVGRKAKVQLETARKKMASLLNANSNEIVFTSGGTEGNNLVLRNAVENLKVKRIITSKIEHHAVLDVLLELKKEYDFQLDFVGLNDKGEVDLNDLIDKLSSTDSLTLVSLMWVNNELGNILPVEKVGEICKNHKALFHTDAVQAVGHFQIDLKAVNVDFLVASAHKFHGPNGVGFVFVKKDVTVKPIIHGGGQEKGKRSGTEDIHAVLGMQKALEISLTDLGEKAKLISGVKEYFIGLLTDNFPDVKFNGLSSIPEKSSYTILNVRFPIENKMLLFNLDLNGVFVSGGSACQSGASKKSHVLKEILNNEEISKSSVRFSFSKFSDKEEVEFVIEKLKKVI</sequence>
<dbReference type="PIRSF" id="PIRSF005572">
    <property type="entry name" value="NifS"/>
    <property type="match status" value="1"/>
</dbReference>
<evidence type="ECO:0000256" key="10">
    <source>
        <dbReference type="RuleBase" id="RU004504"/>
    </source>
</evidence>
<dbReference type="GO" id="GO:0031071">
    <property type="term" value="F:cysteine desulfurase activity"/>
    <property type="evidence" value="ECO:0007669"/>
    <property type="project" value="UniProtKB-EC"/>
</dbReference>
<dbReference type="RefSeq" id="WP_095070822.1">
    <property type="nucleotide sequence ID" value="NZ_LT899436.1"/>
</dbReference>
<dbReference type="SUPFAM" id="SSF53383">
    <property type="entry name" value="PLP-dependent transferases"/>
    <property type="match status" value="1"/>
</dbReference>
<evidence type="ECO:0000259" key="11">
    <source>
        <dbReference type="Pfam" id="PF00266"/>
    </source>
</evidence>
<evidence type="ECO:0000256" key="2">
    <source>
        <dbReference type="ARBA" id="ARBA00006490"/>
    </source>
</evidence>
<name>A0A238U811_9FLAO</name>
<protein>
    <recommendedName>
        <fullName evidence="3">cysteine desulfurase</fullName>
        <ecNumber evidence="3">2.8.1.7</ecNumber>
    </recommendedName>
</protein>
<dbReference type="PROSITE" id="PS00595">
    <property type="entry name" value="AA_TRANSFER_CLASS_5"/>
    <property type="match status" value="1"/>
</dbReference>
<evidence type="ECO:0000256" key="9">
    <source>
        <dbReference type="ARBA" id="ARBA00050776"/>
    </source>
</evidence>
<evidence type="ECO:0000256" key="4">
    <source>
        <dbReference type="ARBA" id="ARBA00022679"/>
    </source>
</evidence>
<evidence type="ECO:0000313" key="12">
    <source>
        <dbReference type="EMBL" id="SNR15232.1"/>
    </source>
</evidence>
<proteinExistence type="inferred from homology"/>
<comment type="similarity">
    <text evidence="2">Belongs to the class-V pyridoxal-phosphate-dependent aminotransferase family. NifS/IscS subfamily.</text>
</comment>
<reference evidence="12 13" key="1">
    <citation type="submission" date="2017-07" db="EMBL/GenBank/DDBJ databases">
        <authorList>
            <person name="Sun Z.S."/>
            <person name="Albrecht U."/>
            <person name="Echele G."/>
            <person name="Lee C.C."/>
        </authorList>
    </citation>
    <scope>NUCLEOTIDE SEQUENCE [LARGE SCALE GENOMIC DNA]</scope>
    <source>
        <strain evidence="13">type strain: KCTC 22618</strain>
    </source>
</reference>
<dbReference type="InterPro" id="IPR016454">
    <property type="entry name" value="Cysteine_dSase"/>
</dbReference>
<dbReference type="EMBL" id="LT899436">
    <property type="protein sequence ID" value="SNR15232.1"/>
    <property type="molecule type" value="Genomic_DNA"/>
</dbReference>
<evidence type="ECO:0000256" key="5">
    <source>
        <dbReference type="ARBA" id="ARBA00022723"/>
    </source>
</evidence>
<keyword evidence="8" id="KW-0411">Iron-sulfur</keyword>
<dbReference type="GO" id="GO:0046872">
    <property type="term" value="F:metal ion binding"/>
    <property type="evidence" value="ECO:0007669"/>
    <property type="project" value="UniProtKB-KW"/>
</dbReference>